<organism evidence="2 3">
    <name type="scientific">Hyphomonas johnsonii MHS-2</name>
    <dbReference type="NCBI Taxonomy" id="1280950"/>
    <lineage>
        <taxon>Bacteria</taxon>
        <taxon>Pseudomonadati</taxon>
        <taxon>Pseudomonadota</taxon>
        <taxon>Alphaproteobacteria</taxon>
        <taxon>Hyphomonadales</taxon>
        <taxon>Hyphomonadaceae</taxon>
        <taxon>Hyphomonas</taxon>
    </lineage>
</organism>
<feature type="domain" description="Co-chaperone DjlA N-terminal" evidence="1">
    <location>
        <begin position="23"/>
        <end position="138"/>
    </location>
</feature>
<protein>
    <recommendedName>
        <fullName evidence="1">Co-chaperone DjlA N-terminal domain-containing protein</fullName>
    </recommendedName>
</protein>
<dbReference type="PATRIC" id="fig|1280950.3.peg.2186"/>
<accession>A0A059FME6</accession>
<dbReference type="AlphaFoldDB" id="A0A059FME6"/>
<dbReference type="SUPFAM" id="SSF158682">
    <property type="entry name" value="TerB-like"/>
    <property type="match status" value="1"/>
</dbReference>
<dbReference type="OrthoDB" id="5402150at2"/>
<comment type="caution">
    <text evidence="2">The sequence shown here is derived from an EMBL/GenBank/DDBJ whole genome shotgun (WGS) entry which is preliminary data.</text>
</comment>
<name>A0A059FME6_9PROT</name>
<proteinExistence type="predicted"/>
<dbReference type="Gene3D" id="1.10.3680.10">
    <property type="entry name" value="TerB-like"/>
    <property type="match status" value="1"/>
</dbReference>
<sequence length="148" mass="16007">MMDALKRMFSPKTPALRAMDPQVAAAALMVEAALVDGVYVNIESDMIAEILLEAFGFDADRADAVLAEGEALAEEAVDSYQFTRHVKKLAMSERVSIIEGLYRVALADGEKSPIEEAYIRQVASLLYVDDVSRAGARQRAEARIGGAA</sequence>
<evidence type="ECO:0000313" key="3">
    <source>
        <dbReference type="Proteomes" id="UP000025171"/>
    </source>
</evidence>
<dbReference type="Pfam" id="PF05099">
    <property type="entry name" value="TerB"/>
    <property type="match status" value="1"/>
</dbReference>
<dbReference type="RefSeq" id="WP_035616887.1">
    <property type="nucleotide sequence ID" value="NZ_ARYK01000005.1"/>
</dbReference>
<dbReference type="InterPro" id="IPR029024">
    <property type="entry name" value="TerB-like"/>
</dbReference>
<gene>
    <name evidence="2" type="ORF">HJO_10917</name>
</gene>
<dbReference type="CDD" id="cd07313">
    <property type="entry name" value="terB_like_2"/>
    <property type="match status" value="1"/>
</dbReference>
<dbReference type="InterPro" id="IPR007791">
    <property type="entry name" value="DjlA_N"/>
</dbReference>
<dbReference type="EMBL" id="ARYK01000005">
    <property type="protein sequence ID" value="KCZ91623.1"/>
    <property type="molecule type" value="Genomic_DNA"/>
</dbReference>
<keyword evidence="3" id="KW-1185">Reference proteome</keyword>
<dbReference type="STRING" id="1280950.HJO_10917"/>
<evidence type="ECO:0000313" key="2">
    <source>
        <dbReference type="EMBL" id="KCZ91623.1"/>
    </source>
</evidence>
<dbReference type="Proteomes" id="UP000025171">
    <property type="component" value="Unassembled WGS sequence"/>
</dbReference>
<dbReference type="eggNOG" id="COG4103">
    <property type="taxonomic scope" value="Bacteria"/>
</dbReference>
<reference evidence="2 3" key="1">
    <citation type="journal article" date="2014" name="Antonie Van Leeuwenhoek">
        <title>Hyphomonas beringensis sp. nov. and Hyphomonas chukchiensis sp. nov., isolated from surface seawater of the Bering Sea and Chukchi Sea.</title>
        <authorList>
            <person name="Li C."/>
            <person name="Lai Q."/>
            <person name="Li G."/>
            <person name="Dong C."/>
            <person name="Wang J."/>
            <person name="Liao Y."/>
            <person name="Shao Z."/>
        </authorList>
    </citation>
    <scope>NUCLEOTIDE SEQUENCE [LARGE SCALE GENOMIC DNA]</scope>
    <source>
        <strain evidence="2 3">MHS-2</strain>
    </source>
</reference>
<evidence type="ECO:0000259" key="1">
    <source>
        <dbReference type="Pfam" id="PF05099"/>
    </source>
</evidence>